<dbReference type="Proteomes" id="UP001207736">
    <property type="component" value="Unassembled WGS sequence"/>
</dbReference>
<dbReference type="EMBL" id="BQKA01000001">
    <property type="protein sequence ID" value="GJM49099.1"/>
    <property type="molecule type" value="Genomic_DNA"/>
</dbReference>
<evidence type="ECO:0000313" key="2">
    <source>
        <dbReference type="EMBL" id="GJM52360.1"/>
    </source>
</evidence>
<comment type="caution">
    <text evidence="1">The sequence shown here is derived from an EMBL/GenBank/DDBJ whole genome shotgun (WGS) entry which is preliminary data.</text>
</comment>
<dbReference type="RefSeq" id="WP_264845034.1">
    <property type="nucleotide sequence ID" value="NZ_BPMA01000002.1"/>
</dbReference>
<evidence type="ECO:0008006" key="5">
    <source>
        <dbReference type="Google" id="ProtNLM"/>
    </source>
</evidence>
<accession>A0AAV5ARD1</accession>
<dbReference type="InterPro" id="IPR046228">
    <property type="entry name" value="DUF6261"/>
</dbReference>
<organism evidence="1 3">
    <name type="scientific">Capnocytophaga catalasegens</name>
    <dbReference type="NCBI Taxonomy" id="1004260"/>
    <lineage>
        <taxon>Bacteria</taxon>
        <taxon>Pseudomonadati</taxon>
        <taxon>Bacteroidota</taxon>
        <taxon>Flavobacteriia</taxon>
        <taxon>Flavobacteriales</taxon>
        <taxon>Flavobacteriaceae</taxon>
        <taxon>Capnocytophaga</taxon>
    </lineage>
</organism>
<evidence type="ECO:0000313" key="3">
    <source>
        <dbReference type="Proteomes" id="UP001207736"/>
    </source>
</evidence>
<gene>
    <name evidence="1" type="ORF">RCZ15_00750</name>
    <name evidence="2" type="ORF">RCZ16_06780</name>
</gene>
<sequence>MKKYAKIKTISLRRLNNAQYTQFLSEVEKLIAKATPEKLFIESELFDALKQNIQQLTQLAYENRTNSQTQVLVKLDKQRDELVGYLLDVIRVERKSHNAQRKVAATALYQATKNYKGIAQLPYREESLAIKALLADFAKADNVAHLATLGLSDSVSLLSQVNTDFETQMGDRMQGQATTSVSNAKDIRKQTDEQFDGIALRAQSQNVVAPSSESETFVTHLNKLIDDTLLASKSTTSTSKLQEQTGA</sequence>
<dbReference type="EMBL" id="BQKB01000011">
    <property type="protein sequence ID" value="GJM52360.1"/>
    <property type="molecule type" value="Genomic_DNA"/>
</dbReference>
<proteinExistence type="predicted"/>
<dbReference type="Proteomes" id="UP001208692">
    <property type="component" value="Unassembled WGS sequence"/>
</dbReference>
<name>A0AAV5ARD1_9FLAO</name>
<keyword evidence="4" id="KW-1185">Reference proteome</keyword>
<evidence type="ECO:0000313" key="4">
    <source>
        <dbReference type="Proteomes" id="UP001208692"/>
    </source>
</evidence>
<protein>
    <recommendedName>
        <fullName evidence="5">Hemagglutinin</fullName>
    </recommendedName>
</protein>
<evidence type="ECO:0000313" key="1">
    <source>
        <dbReference type="EMBL" id="GJM49099.1"/>
    </source>
</evidence>
<reference evidence="1 4" key="1">
    <citation type="submission" date="2021-11" db="EMBL/GenBank/DDBJ databases">
        <title>Draft genome sequence of Capnocytophaga sp. strain KC07075 isolated from cat oral cavity.</title>
        <authorList>
            <person name="Suzuki M."/>
            <person name="Imaoka K."/>
            <person name="Kimura M."/>
            <person name="Morikawa S."/>
            <person name="Maeda K."/>
        </authorList>
    </citation>
    <scope>NUCLEOTIDE SEQUENCE</scope>
    <source>
        <strain evidence="1">KC07075</strain>
        <strain evidence="2 4">KC07079</strain>
    </source>
</reference>
<dbReference type="Pfam" id="PF19775">
    <property type="entry name" value="DUF6261"/>
    <property type="match status" value="1"/>
</dbReference>
<dbReference type="AlphaFoldDB" id="A0AAV5ARD1"/>